<evidence type="ECO:0000313" key="2">
    <source>
        <dbReference type="EMBL" id="AVM01867.1"/>
    </source>
</evidence>
<reference evidence="2 3" key="1">
    <citation type="submission" date="2018-03" db="EMBL/GenBank/DDBJ databases">
        <title>Characteristics and genome of n-alkane degrading marine bacteria Gordonia iterans isolated from crude oil contaminated in Tae-an, South Korea.</title>
        <authorList>
            <person name="Lee S.-S."/>
            <person name="Kim H."/>
        </authorList>
    </citation>
    <scope>NUCLEOTIDE SEQUENCE [LARGE SCALE GENOMIC DNA]</scope>
    <source>
        <strain evidence="2 3">Co17</strain>
    </source>
</reference>
<keyword evidence="3" id="KW-1185">Reference proteome</keyword>
<sequence>MMFTRAYWQDLADRALRTAAQTLIAAWAGGQVNLLDIDWAQSLGLAGGAALVSVVSSIAFPGPVGGRPAEESYVGKRRREP</sequence>
<feature type="region of interest" description="Disordered" evidence="1">
    <location>
        <begin position="62"/>
        <end position="81"/>
    </location>
</feature>
<dbReference type="KEGG" id="git:C6V83_17980"/>
<dbReference type="EMBL" id="CP027433">
    <property type="protein sequence ID" value="AVM01867.1"/>
    <property type="molecule type" value="Genomic_DNA"/>
</dbReference>
<feature type="compositionally biased region" description="Basic and acidic residues" evidence="1">
    <location>
        <begin position="68"/>
        <end position="81"/>
    </location>
</feature>
<dbReference type="InterPro" id="IPR020109">
    <property type="entry name" value="Holin_r1t"/>
</dbReference>
<proteinExistence type="predicted"/>
<dbReference type="Pfam" id="PF16945">
    <property type="entry name" value="Phage_r1t_holin"/>
    <property type="match status" value="1"/>
</dbReference>
<dbReference type="RefSeq" id="WP_105943570.1">
    <property type="nucleotide sequence ID" value="NZ_CP027433.1"/>
</dbReference>
<evidence type="ECO:0000313" key="3">
    <source>
        <dbReference type="Proteomes" id="UP000239814"/>
    </source>
</evidence>
<organism evidence="2 3">
    <name type="scientific">Gordonia iterans</name>
    <dbReference type="NCBI Taxonomy" id="1004901"/>
    <lineage>
        <taxon>Bacteria</taxon>
        <taxon>Bacillati</taxon>
        <taxon>Actinomycetota</taxon>
        <taxon>Actinomycetes</taxon>
        <taxon>Mycobacteriales</taxon>
        <taxon>Gordoniaceae</taxon>
        <taxon>Gordonia</taxon>
    </lineage>
</organism>
<gene>
    <name evidence="2" type="ORF">C6V83_17980</name>
</gene>
<accession>A0A2S0KJL3</accession>
<dbReference type="AlphaFoldDB" id="A0A2S0KJL3"/>
<name>A0A2S0KJL3_9ACTN</name>
<protein>
    <submittedName>
        <fullName evidence="2">Holin</fullName>
    </submittedName>
</protein>
<dbReference type="Proteomes" id="UP000239814">
    <property type="component" value="Chromosome"/>
</dbReference>
<evidence type="ECO:0000256" key="1">
    <source>
        <dbReference type="SAM" id="MobiDB-lite"/>
    </source>
</evidence>
<dbReference type="OrthoDB" id="3394330at2"/>